<evidence type="ECO:0000256" key="2">
    <source>
        <dbReference type="ARBA" id="ARBA00004993"/>
    </source>
</evidence>
<evidence type="ECO:0000313" key="15">
    <source>
        <dbReference type="EMBL" id="RNI31307.1"/>
    </source>
</evidence>
<feature type="binding site" evidence="12">
    <location>
        <position position="155"/>
    </location>
    <ligand>
        <name>CoA</name>
        <dbReference type="ChEBI" id="CHEBI:57287"/>
    </ligand>
</feature>
<dbReference type="InterPro" id="IPR008278">
    <property type="entry name" value="4-PPantetheinyl_Trfase_dom"/>
</dbReference>
<dbReference type="Proteomes" id="UP000272117">
    <property type="component" value="Unassembled WGS sequence"/>
</dbReference>
<evidence type="ECO:0000256" key="11">
    <source>
        <dbReference type="ARBA" id="ARBA00049191"/>
    </source>
</evidence>
<comment type="catalytic activity">
    <reaction evidence="10">
        <text>apo-[aryl-carrier protein] + CoA = holo-[aryl-carrier protein] + adenosine 3',5'-bisphosphate + H(+)</text>
        <dbReference type="Rhea" id="RHEA:48404"/>
        <dbReference type="Rhea" id="RHEA-COMP:15903"/>
        <dbReference type="Rhea" id="RHEA-COMP:17557"/>
        <dbReference type="ChEBI" id="CHEBI:15378"/>
        <dbReference type="ChEBI" id="CHEBI:29999"/>
        <dbReference type="ChEBI" id="CHEBI:57287"/>
        <dbReference type="ChEBI" id="CHEBI:58343"/>
        <dbReference type="ChEBI" id="CHEBI:64479"/>
    </reaction>
</comment>
<feature type="binding site" evidence="12">
    <location>
        <position position="151"/>
    </location>
    <ligand>
        <name>CoA</name>
        <dbReference type="ChEBI" id="CHEBI:57287"/>
    </ligand>
</feature>
<feature type="binding site" evidence="12">
    <location>
        <position position="56"/>
    </location>
    <ligand>
        <name>CoA</name>
        <dbReference type="ChEBI" id="CHEBI:57287"/>
    </ligand>
</feature>
<evidence type="ECO:0000256" key="1">
    <source>
        <dbReference type="ARBA" id="ARBA00003937"/>
    </source>
</evidence>
<accession>A0A3M9N1U1</accession>
<proteinExistence type="inferred from homology"/>
<dbReference type="InterPro" id="IPR037143">
    <property type="entry name" value="4-PPantetheinyl_Trfase_dom_sf"/>
</dbReference>
<comment type="function">
    <text evidence="1">Involved in the biosynthesis of the siderophore enterobactin (enterochelin), which is a macrocyclic trimeric lactone of N-(2,3-dihydroxybenzoyl)-serine. The serine trilactone serves as a scaffolding for the three catechol functionalities that provide hexadentate coordination for the tightly ligated iron(2+) atoms. Plays an essential role in the assembly of the enterobactin by catalyzing the transfer of the 4'-phosphopantetheine (Ppant) moiety from coenzyme A to the apo-domains of both EntB (ArCP domain) and EntF (PCP domain) to yield their holo-forms which make them competent for the activation of 2,3-dihydroxybenzoate (DHB) and L-serine, respectively.</text>
</comment>
<feature type="binding site" evidence="12">
    <location>
        <position position="48"/>
    </location>
    <ligand>
        <name>CoA</name>
        <dbReference type="ChEBI" id="CHEBI:57287"/>
    </ligand>
</feature>
<evidence type="ECO:0000256" key="7">
    <source>
        <dbReference type="ARBA" id="ARBA00023191"/>
    </source>
</evidence>
<evidence type="ECO:0000256" key="10">
    <source>
        <dbReference type="ARBA" id="ARBA00049176"/>
    </source>
</evidence>
<sequence>MPLHQFTPLSSTSLLGLWRVDETIAELREMLLSQRPNHEIPVFKSELRTREWLAVRLLAYLLLEKLSAPEMYLQTQETGGPVCTDPSWHVSLTHSGVWVGAIVSSSQEVGIDLEIKGDKAPRLAPRFLNEKELLASADDPEKIHLYWSAKETLYKVYRNKSLHFKENLLLEDFDRQTAGTFFGRVLTHTFEQSYTVHYEVHPAFVLTYVLAPPSFI</sequence>
<dbReference type="Gene3D" id="3.90.470.20">
    <property type="entry name" value="4'-phosphopantetheinyl transferase domain"/>
    <property type="match status" value="2"/>
</dbReference>
<dbReference type="GO" id="GO:0009239">
    <property type="term" value="P:enterobactin biosynthetic process"/>
    <property type="evidence" value="ECO:0007669"/>
    <property type="project" value="UniProtKB-KW"/>
</dbReference>
<comment type="subunit">
    <text evidence="4">EntB, EntD, EntE, and EntF form a multienzyme complex called enterobactin synthase.</text>
</comment>
<dbReference type="EMBL" id="RJJD01000001">
    <property type="protein sequence ID" value="RNI31307.1"/>
    <property type="molecule type" value="Genomic_DNA"/>
</dbReference>
<dbReference type="AlphaFoldDB" id="A0A3M9N1U1"/>
<evidence type="ECO:0000256" key="12">
    <source>
        <dbReference type="PIRSR" id="PIRSR603542-1"/>
    </source>
</evidence>
<keyword evidence="7" id="KW-0259">Enterobactin biosynthesis</keyword>
<keyword evidence="16" id="KW-1185">Reference proteome</keyword>
<evidence type="ECO:0000256" key="3">
    <source>
        <dbReference type="ARBA" id="ARBA00008342"/>
    </source>
</evidence>
<feature type="binding site" evidence="13">
    <location>
        <position position="114"/>
    </location>
    <ligand>
        <name>Mg(2+)</name>
        <dbReference type="ChEBI" id="CHEBI:18420"/>
    </ligand>
</feature>
<dbReference type="SUPFAM" id="SSF56214">
    <property type="entry name" value="4'-phosphopantetheinyl transferase"/>
    <property type="match status" value="2"/>
</dbReference>
<comment type="similarity">
    <text evidence="3">Belongs to the P-Pant transferase superfamily. EntD family.</text>
</comment>
<reference evidence="15 16" key="1">
    <citation type="submission" date="2018-11" db="EMBL/GenBank/DDBJ databases">
        <title>Rufibacter latericius sp. nov., isolated from water in Baiyang Lake.</title>
        <authorList>
            <person name="Yang Y."/>
        </authorList>
    </citation>
    <scope>NUCLEOTIDE SEQUENCE [LARGE SCALE GENOMIC DNA]</scope>
    <source>
        <strain evidence="15 16">R-22-1c-1</strain>
    </source>
</reference>
<dbReference type="GO" id="GO:0008897">
    <property type="term" value="F:holo-[acyl-carrier-protein] synthase activity"/>
    <property type="evidence" value="ECO:0007669"/>
    <property type="project" value="InterPro"/>
</dbReference>
<protein>
    <recommendedName>
        <fullName evidence="5">Enterobactin synthase component D</fullName>
    </recommendedName>
    <alternativeName>
        <fullName evidence="8">4'-phosphopantetheinyl transferase EntD</fullName>
    </alternativeName>
    <alternativeName>
        <fullName evidence="9">Enterochelin synthase D</fullName>
    </alternativeName>
</protein>
<comment type="catalytic activity">
    <reaction evidence="11">
        <text>apo-[peptidyl-carrier protein] + CoA = holo-[peptidyl-carrier protein] + adenosine 3',5'-bisphosphate + H(+)</text>
        <dbReference type="Rhea" id="RHEA:46228"/>
        <dbReference type="Rhea" id="RHEA-COMP:11479"/>
        <dbReference type="Rhea" id="RHEA-COMP:11480"/>
        <dbReference type="ChEBI" id="CHEBI:15378"/>
        <dbReference type="ChEBI" id="CHEBI:29999"/>
        <dbReference type="ChEBI" id="CHEBI:57287"/>
        <dbReference type="ChEBI" id="CHEBI:58343"/>
        <dbReference type="ChEBI" id="CHEBI:64479"/>
    </reaction>
</comment>
<evidence type="ECO:0000256" key="4">
    <source>
        <dbReference type="ARBA" id="ARBA00011503"/>
    </source>
</evidence>
<comment type="caution">
    <text evidence="15">The sequence shown here is derived from an EMBL/GenBank/DDBJ whole genome shotgun (WGS) entry which is preliminary data.</text>
</comment>
<evidence type="ECO:0000313" key="16">
    <source>
        <dbReference type="Proteomes" id="UP000272117"/>
    </source>
</evidence>
<dbReference type="Pfam" id="PF01648">
    <property type="entry name" value="ACPS"/>
    <property type="match status" value="1"/>
</dbReference>
<dbReference type="OrthoDB" id="1190494at2"/>
<comment type="pathway">
    <text evidence="2">Siderophore biosynthesis; enterobactin biosynthesis.</text>
</comment>
<dbReference type="GO" id="GO:0000287">
    <property type="term" value="F:magnesium ion binding"/>
    <property type="evidence" value="ECO:0007669"/>
    <property type="project" value="InterPro"/>
</dbReference>
<dbReference type="PANTHER" id="PTHR38096">
    <property type="entry name" value="ENTEROBACTIN SYNTHASE COMPONENT D"/>
    <property type="match status" value="1"/>
</dbReference>
<dbReference type="InterPro" id="IPR003542">
    <property type="entry name" value="Enbac_synth_compD-like"/>
</dbReference>
<keyword evidence="13" id="KW-0479">Metal-binding</keyword>
<feature type="domain" description="4'-phosphopantetheinyl transferase" evidence="14">
    <location>
        <begin position="109"/>
        <end position="197"/>
    </location>
</feature>
<evidence type="ECO:0000256" key="9">
    <source>
        <dbReference type="ARBA" id="ARBA00031996"/>
    </source>
</evidence>
<keyword evidence="13" id="KW-0460">Magnesium</keyword>
<organism evidence="15 16">
    <name type="scientific">Rufibacter latericius</name>
    <dbReference type="NCBI Taxonomy" id="2487040"/>
    <lineage>
        <taxon>Bacteria</taxon>
        <taxon>Pseudomonadati</taxon>
        <taxon>Bacteroidota</taxon>
        <taxon>Cytophagia</taxon>
        <taxon>Cytophagales</taxon>
        <taxon>Hymenobacteraceae</taxon>
        <taxon>Rufibacter</taxon>
    </lineage>
</organism>
<evidence type="ECO:0000256" key="5">
    <source>
        <dbReference type="ARBA" id="ARBA00019087"/>
    </source>
</evidence>
<gene>
    <name evidence="15" type="ORF">EFB08_01915</name>
</gene>
<feature type="binding site" evidence="13">
    <location>
        <position position="112"/>
    </location>
    <ligand>
        <name>Mg(2+)</name>
        <dbReference type="ChEBI" id="CHEBI:18420"/>
    </ligand>
</feature>
<evidence type="ECO:0000256" key="8">
    <source>
        <dbReference type="ARBA" id="ARBA00029894"/>
    </source>
</evidence>
<feature type="binding site" evidence="12">
    <location>
        <begin position="93"/>
        <end position="94"/>
    </location>
    <ligand>
        <name>CoA</name>
        <dbReference type="ChEBI" id="CHEBI:57287"/>
    </ligand>
</feature>
<dbReference type="GO" id="GO:0009366">
    <property type="term" value="C:enterobactin synthetase complex"/>
    <property type="evidence" value="ECO:0007669"/>
    <property type="project" value="InterPro"/>
</dbReference>
<evidence type="ECO:0000256" key="13">
    <source>
        <dbReference type="PIRSR" id="PIRSR603542-2"/>
    </source>
</evidence>
<feature type="binding site" evidence="12">
    <location>
        <position position="162"/>
    </location>
    <ligand>
        <name>CoA</name>
        <dbReference type="ChEBI" id="CHEBI:57287"/>
    </ligand>
</feature>
<dbReference type="PANTHER" id="PTHR38096:SF1">
    <property type="entry name" value="ENTEROBACTIN SYNTHASE COMPONENT D"/>
    <property type="match status" value="1"/>
</dbReference>
<evidence type="ECO:0000259" key="14">
    <source>
        <dbReference type="Pfam" id="PF01648"/>
    </source>
</evidence>
<dbReference type="GO" id="GO:0005886">
    <property type="term" value="C:plasma membrane"/>
    <property type="evidence" value="ECO:0007669"/>
    <property type="project" value="TreeGrafter"/>
</dbReference>
<keyword evidence="6 15" id="KW-0808">Transferase</keyword>
<feature type="binding site" evidence="12">
    <location>
        <position position="112"/>
    </location>
    <ligand>
        <name>CoA</name>
        <dbReference type="ChEBI" id="CHEBI:57287"/>
    </ligand>
</feature>
<comment type="cofactor">
    <cofactor evidence="13">
        <name>Mg(2+)</name>
        <dbReference type="ChEBI" id="CHEBI:18420"/>
    </cofactor>
</comment>
<evidence type="ECO:0000256" key="6">
    <source>
        <dbReference type="ARBA" id="ARBA00022679"/>
    </source>
</evidence>
<name>A0A3M9N1U1_9BACT</name>